<dbReference type="PANTHER" id="PTHR30126:SF94">
    <property type="entry name" value="LYSR FAMILY TRANSCRIPTIONAL REGULATOR"/>
    <property type="match status" value="1"/>
</dbReference>
<keyword evidence="3" id="KW-0238">DNA-binding</keyword>
<comment type="similarity">
    <text evidence="1">Belongs to the LysR transcriptional regulatory family.</text>
</comment>
<dbReference type="AlphaFoldDB" id="A0A517T2P7"/>
<dbReference type="CDD" id="cd05466">
    <property type="entry name" value="PBP2_LTTR_substrate"/>
    <property type="match status" value="1"/>
</dbReference>
<evidence type="ECO:0000256" key="3">
    <source>
        <dbReference type="ARBA" id="ARBA00023125"/>
    </source>
</evidence>
<evidence type="ECO:0000313" key="7">
    <source>
        <dbReference type="Proteomes" id="UP000315003"/>
    </source>
</evidence>
<evidence type="ECO:0000313" key="6">
    <source>
        <dbReference type="EMBL" id="QDT62653.1"/>
    </source>
</evidence>
<accession>A0A517T2P7</accession>
<dbReference type="SUPFAM" id="SSF53850">
    <property type="entry name" value="Periplasmic binding protein-like II"/>
    <property type="match status" value="1"/>
</dbReference>
<dbReference type="GO" id="GO:0000976">
    <property type="term" value="F:transcription cis-regulatory region binding"/>
    <property type="evidence" value="ECO:0007669"/>
    <property type="project" value="TreeGrafter"/>
</dbReference>
<dbReference type="Proteomes" id="UP000315003">
    <property type="component" value="Chromosome"/>
</dbReference>
<reference evidence="6 7" key="1">
    <citation type="submission" date="2019-02" db="EMBL/GenBank/DDBJ databases">
        <title>Deep-cultivation of Planctomycetes and their phenomic and genomic characterization uncovers novel biology.</title>
        <authorList>
            <person name="Wiegand S."/>
            <person name="Jogler M."/>
            <person name="Boedeker C."/>
            <person name="Pinto D."/>
            <person name="Vollmers J."/>
            <person name="Rivas-Marin E."/>
            <person name="Kohn T."/>
            <person name="Peeters S.H."/>
            <person name="Heuer A."/>
            <person name="Rast P."/>
            <person name="Oberbeckmann S."/>
            <person name="Bunk B."/>
            <person name="Jeske O."/>
            <person name="Meyerdierks A."/>
            <person name="Storesund J.E."/>
            <person name="Kallscheuer N."/>
            <person name="Luecker S."/>
            <person name="Lage O.M."/>
            <person name="Pohl T."/>
            <person name="Merkel B.J."/>
            <person name="Hornburger P."/>
            <person name="Mueller R.-W."/>
            <person name="Bruemmer F."/>
            <person name="Labrenz M."/>
            <person name="Spormann A.M."/>
            <person name="Op den Camp H."/>
            <person name="Overmann J."/>
            <person name="Amann R."/>
            <person name="Jetten M.S.M."/>
            <person name="Mascher T."/>
            <person name="Medema M.H."/>
            <person name="Devos D.P."/>
            <person name="Kaster A.-K."/>
            <person name="Ovreas L."/>
            <person name="Rohde M."/>
            <person name="Galperin M.Y."/>
            <person name="Jogler C."/>
        </authorList>
    </citation>
    <scope>NUCLEOTIDE SEQUENCE [LARGE SCALE GENOMIC DNA]</scope>
    <source>
        <strain evidence="6 7">SV_7m_r</strain>
    </source>
</reference>
<evidence type="ECO:0000259" key="5">
    <source>
        <dbReference type="PROSITE" id="PS50931"/>
    </source>
</evidence>
<dbReference type="Gene3D" id="3.40.190.290">
    <property type="match status" value="1"/>
</dbReference>
<organism evidence="6 7">
    <name type="scientific">Stieleria bergensis</name>
    <dbReference type="NCBI Taxonomy" id="2528025"/>
    <lineage>
        <taxon>Bacteria</taxon>
        <taxon>Pseudomonadati</taxon>
        <taxon>Planctomycetota</taxon>
        <taxon>Planctomycetia</taxon>
        <taxon>Pirellulales</taxon>
        <taxon>Pirellulaceae</taxon>
        <taxon>Stieleria</taxon>
    </lineage>
</organism>
<feature type="domain" description="HTH lysR-type" evidence="5">
    <location>
        <begin position="10"/>
        <end position="67"/>
    </location>
</feature>
<dbReference type="InterPro" id="IPR036390">
    <property type="entry name" value="WH_DNA-bd_sf"/>
</dbReference>
<dbReference type="PROSITE" id="PS50931">
    <property type="entry name" value="HTH_LYSR"/>
    <property type="match status" value="1"/>
</dbReference>
<protein>
    <submittedName>
        <fullName evidence="6">HTH-type transcriptional activator CmpR</fullName>
    </submittedName>
</protein>
<keyword evidence="4" id="KW-0804">Transcription</keyword>
<sequence length="299" mass="32982">MRLQKTFEDLSIQQLHTFRLVYAHGGYSAAAEAAGCSTPTVWHHVQQLEQAYGTELFTKVGRRVEPTDAACRLYEAVEEILARLDSTFALVTEDESAQITLVTGVRMMMEDLAEPLACFRTQHSNAIRILQGNEQQAEELILSGQADIAFALEPGAGNASPLIHYEPAFSISFLAAGLPTHPFWKTKSCSMRELVKHPLVVTAPGTHGRDALEQTLHAQRLTAEIVVETDNSGFTIACVQAGMGLGILAGRPDGCLSRQLVTRSLSRQLGTRNIVFMWRKGRRLTNALLRLVEIIQCRL</sequence>
<dbReference type="InterPro" id="IPR000847">
    <property type="entry name" value="LysR_HTH_N"/>
</dbReference>
<evidence type="ECO:0000256" key="4">
    <source>
        <dbReference type="ARBA" id="ARBA00023163"/>
    </source>
</evidence>
<evidence type="ECO:0000256" key="2">
    <source>
        <dbReference type="ARBA" id="ARBA00023015"/>
    </source>
</evidence>
<keyword evidence="7" id="KW-1185">Reference proteome</keyword>
<dbReference type="Gene3D" id="1.10.10.10">
    <property type="entry name" value="Winged helix-like DNA-binding domain superfamily/Winged helix DNA-binding domain"/>
    <property type="match status" value="1"/>
</dbReference>
<dbReference type="PANTHER" id="PTHR30126">
    <property type="entry name" value="HTH-TYPE TRANSCRIPTIONAL REGULATOR"/>
    <property type="match status" value="1"/>
</dbReference>
<gene>
    <name evidence="6" type="primary">cmpR</name>
    <name evidence="6" type="ORF">SV7mr_52030</name>
</gene>
<dbReference type="RefSeq" id="WP_145277549.1">
    <property type="nucleotide sequence ID" value="NZ_CP036272.1"/>
</dbReference>
<dbReference type="Pfam" id="PF03466">
    <property type="entry name" value="LysR_substrate"/>
    <property type="match status" value="1"/>
</dbReference>
<dbReference type="InterPro" id="IPR005119">
    <property type="entry name" value="LysR_subst-bd"/>
</dbReference>
<dbReference type="EMBL" id="CP036272">
    <property type="protein sequence ID" value="QDT62653.1"/>
    <property type="molecule type" value="Genomic_DNA"/>
</dbReference>
<dbReference type="SUPFAM" id="SSF46785">
    <property type="entry name" value="Winged helix' DNA-binding domain"/>
    <property type="match status" value="1"/>
</dbReference>
<dbReference type="GO" id="GO:0003700">
    <property type="term" value="F:DNA-binding transcription factor activity"/>
    <property type="evidence" value="ECO:0007669"/>
    <property type="project" value="InterPro"/>
</dbReference>
<keyword evidence="2" id="KW-0805">Transcription regulation</keyword>
<evidence type="ECO:0000256" key="1">
    <source>
        <dbReference type="ARBA" id="ARBA00009437"/>
    </source>
</evidence>
<dbReference type="Pfam" id="PF00126">
    <property type="entry name" value="HTH_1"/>
    <property type="match status" value="1"/>
</dbReference>
<proteinExistence type="inferred from homology"/>
<dbReference type="OrthoDB" id="280324at2"/>
<dbReference type="InterPro" id="IPR036388">
    <property type="entry name" value="WH-like_DNA-bd_sf"/>
</dbReference>
<name>A0A517T2P7_9BACT</name>